<sequence>MRLKTKAAKRLLTSPPPPPPPSASPSASVQPEQATIINKSNNLQVTNENADDEQHTKRILMRCTNQDEEALEEPITNNHLLMEPDENEQDNQTQRMYEPINNHQNTSNSSEASECENRLYMCNDCGKGFQTSSGLKQHRNIHSSVKPWKCEFCTKSYTQFSNLCRHKRSHANAKAQIECKDCRQAFQSPVALNKHRSSCKERNGMINPDLSSLLPFMKSVCTPSAAAAAALPPPPLQLLSASIKKVEEPIDLSKALKRSRQSSFDQPIDYSIVNKKIDVNYQRISHVFGNNQEKKFKKEDNNEEDDDDDEEEDQRQRLLSLMKKQMKDFDEHRPLTPVSSSSSPPNTSLFEKKFLTNDLLPTPTMSIRNRDRYCCSYCSKTFPRSANLTRHLRTHTGEQPYVCKFCNRSFSISSNLQRHIRNIHKRERPFRCTHCDKCFGQQTNLDRHMKKHLSQSSAMLSLIDSTSTMPLIPSTSLFHSQSNIDENLPQNSTDEDDSSGLSDDDEDEEDEGEEEIDEDDEDLESNSLSIDQTNEPIHQTISTL</sequence>
<accession>A0A814HAB1</accession>
<evidence type="ECO:0000256" key="1">
    <source>
        <dbReference type="ARBA" id="ARBA00004123"/>
    </source>
</evidence>
<keyword evidence="7" id="KW-0804">Transcription</keyword>
<dbReference type="FunFam" id="3.30.160.60:FF:000126">
    <property type="entry name" value="Mds1 and evi1 complex locus protein"/>
    <property type="match status" value="1"/>
</dbReference>
<feature type="domain" description="C2H2-type" evidence="11">
    <location>
        <begin position="373"/>
        <end position="400"/>
    </location>
</feature>
<evidence type="ECO:0000313" key="12">
    <source>
        <dbReference type="EMBL" id="CAF1008056.1"/>
    </source>
</evidence>
<feature type="compositionally biased region" description="Pro residues" evidence="10">
    <location>
        <begin position="14"/>
        <end position="23"/>
    </location>
</feature>
<feature type="compositionally biased region" description="Polar residues" evidence="10">
    <location>
        <begin position="532"/>
        <end position="544"/>
    </location>
</feature>
<keyword evidence="2" id="KW-0479">Metal-binding</keyword>
<comment type="caution">
    <text evidence="12">The sequence shown here is derived from an EMBL/GenBank/DDBJ whole genome shotgun (WGS) entry which is preliminary data.</text>
</comment>
<feature type="compositionally biased region" description="Acidic residues" evidence="10">
    <location>
        <begin position="493"/>
        <end position="524"/>
    </location>
</feature>
<name>A0A814HAB1_ADIRI</name>
<feature type="region of interest" description="Disordered" evidence="10">
    <location>
        <begin position="292"/>
        <end position="315"/>
    </location>
</feature>
<evidence type="ECO:0000256" key="6">
    <source>
        <dbReference type="ARBA" id="ARBA00023015"/>
    </source>
</evidence>
<keyword evidence="4 9" id="KW-0863">Zinc-finger</keyword>
<evidence type="ECO:0000256" key="2">
    <source>
        <dbReference type="ARBA" id="ARBA00022723"/>
    </source>
</evidence>
<dbReference type="PROSITE" id="PS50157">
    <property type="entry name" value="ZINC_FINGER_C2H2_2"/>
    <property type="match status" value="5"/>
</dbReference>
<evidence type="ECO:0000256" key="5">
    <source>
        <dbReference type="ARBA" id="ARBA00022833"/>
    </source>
</evidence>
<dbReference type="FunFam" id="3.30.160.60:FF:000112">
    <property type="entry name" value="Mds1 and evi1 complex locus protein"/>
    <property type="match status" value="1"/>
</dbReference>
<evidence type="ECO:0000256" key="8">
    <source>
        <dbReference type="ARBA" id="ARBA00023242"/>
    </source>
</evidence>
<protein>
    <recommendedName>
        <fullName evidence="11">C2H2-type domain-containing protein</fullName>
    </recommendedName>
</protein>
<dbReference type="GO" id="GO:0008270">
    <property type="term" value="F:zinc ion binding"/>
    <property type="evidence" value="ECO:0007669"/>
    <property type="project" value="UniProtKB-KW"/>
</dbReference>
<dbReference type="EMBL" id="CAJNOJ010000064">
    <property type="protein sequence ID" value="CAF1008056.1"/>
    <property type="molecule type" value="Genomic_DNA"/>
</dbReference>
<keyword evidence="8" id="KW-0539">Nucleus</keyword>
<dbReference type="SUPFAM" id="SSF57667">
    <property type="entry name" value="beta-beta-alpha zinc fingers"/>
    <property type="match status" value="3"/>
</dbReference>
<organism evidence="12 13">
    <name type="scientific">Adineta ricciae</name>
    <name type="common">Rotifer</name>
    <dbReference type="NCBI Taxonomy" id="249248"/>
    <lineage>
        <taxon>Eukaryota</taxon>
        <taxon>Metazoa</taxon>
        <taxon>Spiralia</taxon>
        <taxon>Gnathifera</taxon>
        <taxon>Rotifera</taxon>
        <taxon>Eurotatoria</taxon>
        <taxon>Bdelloidea</taxon>
        <taxon>Adinetida</taxon>
        <taxon>Adinetidae</taxon>
        <taxon>Adineta</taxon>
    </lineage>
</organism>
<feature type="compositionally biased region" description="Polar residues" evidence="10">
    <location>
        <begin position="482"/>
        <end position="492"/>
    </location>
</feature>
<gene>
    <name evidence="12" type="ORF">EDS130_LOCUS15238</name>
</gene>
<evidence type="ECO:0000259" key="11">
    <source>
        <dbReference type="PROSITE" id="PS50157"/>
    </source>
</evidence>
<comment type="subcellular location">
    <subcellularLocation>
        <location evidence="1">Nucleus</location>
    </subcellularLocation>
</comment>
<dbReference type="Proteomes" id="UP000663852">
    <property type="component" value="Unassembled WGS sequence"/>
</dbReference>
<dbReference type="AlphaFoldDB" id="A0A814HAB1"/>
<feature type="domain" description="C2H2-type" evidence="11">
    <location>
        <begin position="148"/>
        <end position="175"/>
    </location>
</feature>
<feature type="region of interest" description="Disordered" evidence="10">
    <location>
        <begin position="1"/>
        <end position="55"/>
    </location>
</feature>
<keyword evidence="5" id="KW-0862">Zinc</keyword>
<feature type="domain" description="C2H2-type" evidence="11">
    <location>
        <begin position="120"/>
        <end position="147"/>
    </location>
</feature>
<dbReference type="FunFam" id="3.30.160.60:FF:000159">
    <property type="entry name" value="Mds1 and evi1 complex locus protein"/>
    <property type="match status" value="1"/>
</dbReference>
<dbReference type="FunFam" id="3.30.160.60:FF:000688">
    <property type="entry name" value="zinc finger protein 197 isoform X1"/>
    <property type="match status" value="1"/>
</dbReference>
<dbReference type="InterPro" id="IPR013087">
    <property type="entry name" value="Znf_C2H2_type"/>
</dbReference>
<keyword evidence="6" id="KW-0805">Transcription regulation</keyword>
<dbReference type="GO" id="GO:0000981">
    <property type="term" value="F:DNA-binding transcription factor activity, RNA polymerase II-specific"/>
    <property type="evidence" value="ECO:0007669"/>
    <property type="project" value="TreeGrafter"/>
</dbReference>
<dbReference type="PROSITE" id="PS00028">
    <property type="entry name" value="ZINC_FINGER_C2H2_1"/>
    <property type="match status" value="5"/>
</dbReference>
<feature type="domain" description="C2H2-type" evidence="11">
    <location>
        <begin position="430"/>
        <end position="457"/>
    </location>
</feature>
<dbReference type="Pfam" id="PF00096">
    <property type="entry name" value="zf-C2H2"/>
    <property type="match status" value="5"/>
</dbReference>
<dbReference type="FunFam" id="3.30.160.60:FF:001289">
    <property type="entry name" value="Zinc finger protein 574"/>
    <property type="match status" value="1"/>
</dbReference>
<dbReference type="Gene3D" id="3.30.160.60">
    <property type="entry name" value="Classic Zinc Finger"/>
    <property type="match status" value="5"/>
</dbReference>
<dbReference type="SMART" id="SM00355">
    <property type="entry name" value="ZnF_C2H2"/>
    <property type="match status" value="6"/>
</dbReference>
<evidence type="ECO:0000313" key="13">
    <source>
        <dbReference type="Proteomes" id="UP000663852"/>
    </source>
</evidence>
<evidence type="ECO:0000256" key="4">
    <source>
        <dbReference type="ARBA" id="ARBA00022771"/>
    </source>
</evidence>
<proteinExistence type="predicted"/>
<feature type="compositionally biased region" description="Acidic residues" evidence="10">
    <location>
        <begin position="301"/>
        <end position="313"/>
    </location>
</feature>
<feature type="domain" description="C2H2-type" evidence="11">
    <location>
        <begin position="401"/>
        <end position="429"/>
    </location>
</feature>
<evidence type="ECO:0000256" key="3">
    <source>
        <dbReference type="ARBA" id="ARBA00022737"/>
    </source>
</evidence>
<reference evidence="12" key="1">
    <citation type="submission" date="2021-02" db="EMBL/GenBank/DDBJ databases">
        <authorList>
            <person name="Nowell W R."/>
        </authorList>
    </citation>
    <scope>NUCLEOTIDE SEQUENCE</scope>
</reference>
<feature type="region of interest" description="Disordered" evidence="10">
    <location>
        <begin position="482"/>
        <end position="544"/>
    </location>
</feature>
<dbReference type="GO" id="GO:0005634">
    <property type="term" value="C:nucleus"/>
    <property type="evidence" value="ECO:0007669"/>
    <property type="project" value="UniProtKB-SubCell"/>
</dbReference>
<dbReference type="GO" id="GO:0000978">
    <property type="term" value="F:RNA polymerase II cis-regulatory region sequence-specific DNA binding"/>
    <property type="evidence" value="ECO:0007669"/>
    <property type="project" value="TreeGrafter"/>
</dbReference>
<evidence type="ECO:0000256" key="9">
    <source>
        <dbReference type="PROSITE-ProRule" id="PRU00042"/>
    </source>
</evidence>
<dbReference type="OrthoDB" id="10004641at2759"/>
<dbReference type="PANTHER" id="PTHR23235:SF120">
    <property type="entry name" value="KRUPPEL-LIKE FACTOR 15"/>
    <property type="match status" value="1"/>
</dbReference>
<feature type="compositionally biased region" description="Polar residues" evidence="10">
    <location>
        <begin position="29"/>
        <end position="48"/>
    </location>
</feature>
<dbReference type="PANTHER" id="PTHR23235">
    <property type="entry name" value="KRUEPPEL-LIKE TRANSCRIPTION FACTOR"/>
    <property type="match status" value="1"/>
</dbReference>
<keyword evidence="3" id="KW-0677">Repeat</keyword>
<evidence type="ECO:0000256" key="7">
    <source>
        <dbReference type="ARBA" id="ARBA00023163"/>
    </source>
</evidence>
<dbReference type="InterPro" id="IPR036236">
    <property type="entry name" value="Znf_C2H2_sf"/>
</dbReference>
<evidence type="ECO:0000256" key="10">
    <source>
        <dbReference type="SAM" id="MobiDB-lite"/>
    </source>
</evidence>